<dbReference type="AlphaFoldDB" id="A0A450SKN1"/>
<accession>A0A450SKN1</accession>
<dbReference type="SUPFAM" id="SSF53335">
    <property type="entry name" value="S-adenosyl-L-methionine-dependent methyltransferases"/>
    <property type="match status" value="1"/>
</dbReference>
<name>A0A450SKN1_9GAMM</name>
<organism evidence="2">
    <name type="scientific">Candidatus Kentrum sp. DK</name>
    <dbReference type="NCBI Taxonomy" id="2126562"/>
    <lineage>
        <taxon>Bacteria</taxon>
        <taxon>Pseudomonadati</taxon>
        <taxon>Pseudomonadota</taxon>
        <taxon>Gammaproteobacteria</taxon>
        <taxon>Candidatus Kentrum</taxon>
    </lineage>
</organism>
<gene>
    <name evidence="2" type="ORF">BECKDK2373C_GA0170839_10425</name>
</gene>
<evidence type="ECO:0000313" key="2">
    <source>
        <dbReference type="EMBL" id="VFJ54105.1"/>
    </source>
</evidence>
<dbReference type="Pfam" id="PF13489">
    <property type="entry name" value="Methyltransf_23"/>
    <property type="match status" value="1"/>
</dbReference>
<protein>
    <submittedName>
        <fullName evidence="2">Methyltransferase domain-containing protein</fullName>
    </submittedName>
</protein>
<sequence>MTNTPERNFDKEAPSWDENPVKIKLANDVFHALSEAGILTPEMDILDFGCGTGLLTIQLRPLVRSITGVDNSQGMLDVFDAKIASRKLDGINTALIDLDEGHALPGRYDVVLSCMTLHHIKETAALLRQFHEIIAPGGYLAIADLDPDNGQFHSGNTGIFHFGFSRTVLREVFTEAGFRDIWDRDATEVAKPGADGQIRRFSVFLMIGRKKPGSHSATSGSAR</sequence>
<proteinExistence type="predicted"/>
<dbReference type="Gene3D" id="3.40.50.150">
    <property type="entry name" value="Vaccinia Virus protein VP39"/>
    <property type="match status" value="1"/>
</dbReference>
<keyword evidence="2" id="KW-0489">Methyltransferase</keyword>
<dbReference type="GO" id="GO:0032259">
    <property type="term" value="P:methylation"/>
    <property type="evidence" value="ECO:0007669"/>
    <property type="project" value="UniProtKB-KW"/>
</dbReference>
<dbReference type="InterPro" id="IPR029063">
    <property type="entry name" value="SAM-dependent_MTases_sf"/>
</dbReference>
<reference evidence="2" key="1">
    <citation type="submission" date="2019-02" db="EMBL/GenBank/DDBJ databases">
        <authorList>
            <person name="Gruber-Vodicka R. H."/>
            <person name="Seah K. B. B."/>
        </authorList>
    </citation>
    <scope>NUCLEOTIDE SEQUENCE</scope>
    <source>
        <strain evidence="2">BECK_DK161</strain>
    </source>
</reference>
<keyword evidence="1 2" id="KW-0808">Transferase</keyword>
<dbReference type="CDD" id="cd02440">
    <property type="entry name" value="AdoMet_MTases"/>
    <property type="match status" value="1"/>
</dbReference>
<dbReference type="PANTHER" id="PTHR43861">
    <property type="entry name" value="TRANS-ACONITATE 2-METHYLTRANSFERASE-RELATED"/>
    <property type="match status" value="1"/>
</dbReference>
<evidence type="ECO:0000256" key="1">
    <source>
        <dbReference type="ARBA" id="ARBA00022679"/>
    </source>
</evidence>
<dbReference type="EMBL" id="CAADEY010000042">
    <property type="protein sequence ID" value="VFJ54105.1"/>
    <property type="molecule type" value="Genomic_DNA"/>
</dbReference>
<dbReference type="PANTHER" id="PTHR43861:SF3">
    <property type="entry name" value="PUTATIVE (AFU_ORTHOLOGUE AFUA_2G14390)-RELATED"/>
    <property type="match status" value="1"/>
</dbReference>
<dbReference type="GO" id="GO:0008168">
    <property type="term" value="F:methyltransferase activity"/>
    <property type="evidence" value="ECO:0007669"/>
    <property type="project" value="UniProtKB-KW"/>
</dbReference>